<comment type="subunit">
    <text evidence="9">Forms a ternary complex with MCM helicase and DNA.</text>
</comment>
<accession>A0A7D5T647</accession>
<feature type="compositionally biased region" description="Acidic residues" evidence="10">
    <location>
        <begin position="372"/>
        <end position="392"/>
    </location>
</feature>
<dbReference type="EC" id="2.7.7.101" evidence="9"/>
<evidence type="ECO:0000256" key="6">
    <source>
        <dbReference type="ARBA" id="ARBA00022723"/>
    </source>
</evidence>
<reference evidence="12 13" key="1">
    <citation type="submission" date="2020-07" db="EMBL/GenBank/DDBJ databases">
        <title>Halosimplex pelagicum sp. nov. and Halosimplex rubrum sp. nov., isolated from salted brown alga Laminaria, and emended description of the genus Halosimplex.</title>
        <authorList>
            <person name="Cui H."/>
        </authorList>
    </citation>
    <scope>NUCLEOTIDE SEQUENCE [LARGE SCALE GENOMIC DNA]</scope>
    <source>
        <strain evidence="12 13">R27</strain>
    </source>
</reference>
<dbReference type="AlphaFoldDB" id="A0A7D5T647"/>
<keyword evidence="3 9" id="KW-0808">Transferase</keyword>
<evidence type="ECO:0000313" key="13">
    <source>
        <dbReference type="Proteomes" id="UP000509667"/>
    </source>
</evidence>
<keyword evidence="6" id="KW-0479">Metal-binding</keyword>
<keyword evidence="2 9" id="KW-0639">Primosome</keyword>
<dbReference type="Proteomes" id="UP000509667">
    <property type="component" value="Chromosome"/>
</dbReference>
<gene>
    <name evidence="9" type="primary">dnaG</name>
    <name evidence="12" type="ORF">HZS55_13225</name>
</gene>
<keyword evidence="8 9" id="KW-0804">Transcription</keyword>
<dbReference type="GO" id="GO:0003899">
    <property type="term" value="F:DNA-directed RNA polymerase activity"/>
    <property type="evidence" value="ECO:0007669"/>
    <property type="project" value="UniProtKB-UniRule"/>
</dbReference>
<comment type="function">
    <text evidence="9">RNA polymerase that catalyzes the synthesis of short RNA molecules used as primers for DNA polymerase during DNA replication.</text>
</comment>
<dbReference type="GeneID" id="56078842"/>
<dbReference type="Pfam" id="PF13662">
    <property type="entry name" value="Toprim_4"/>
    <property type="match status" value="1"/>
</dbReference>
<feature type="domain" description="Toprim" evidence="11">
    <location>
        <begin position="166"/>
        <end position="252"/>
    </location>
</feature>
<organism evidence="12 13">
    <name type="scientific">Halosimplex rubrum</name>
    <dbReference type="NCBI Taxonomy" id="869889"/>
    <lineage>
        <taxon>Archaea</taxon>
        <taxon>Methanobacteriati</taxon>
        <taxon>Methanobacteriota</taxon>
        <taxon>Stenosarchaea group</taxon>
        <taxon>Halobacteria</taxon>
        <taxon>Halobacteriales</taxon>
        <taxon>Haloarculaceae</taxon>
        <taxon>Halosimplex</taxon>
    </lineage>
</organism>
<keyword evidence="1 9" id="KW-0240">DNA-directed RNA polymerase</keyword>
<evidence type="ECO:0000256" key="1">
    <source>
        <dbReference type="ARBA" id="ARBA00022478"/>
    </source>
</evidence>
<evidence type="ECO:0000256" key="2">
    <source>
        <dbReference type="ARBA" id="ARBA00022515"/>
    </source>
</evidence>
<dbReference type="GO" id="GO:0000178">
    <property type="term" value="C:exosome (RNase complex)"/>
    <property type="evidence" value="ECO:0007669"/>
    <property type="project" value="InterPro"/>
</dbReference>
<evidence type="ECO:0000256" key="10">
    <source>
        <dbReference type="SAM" id="MobiDB-lite"/>
    </source>
</evidence>
<keyword evidence="13" id="KW-1185">Reference proteome</keyword>
<comment type="similarity">
    <text evidence="9">Belongs to the archaeal DnaG primase family.</text>
</comment>
<sequence length="495" mass="51791">MYDSAKYLIHADIRTSGVVERSDVVGAVFGQTEGLLGDELDLRDLQESGKLGRIDVEVDSKRGSSFGEVTIASGLDRVETAILAAALESIERVGPSTADVEIRDIEDVRSAKRRRVVERAKELLAEFDATAMSSEDLVDEVRRSARVEDITEFAGLPAGPRVADSDAIIVVEGRADVLQLLKYGIKNAIAVEGTDVPDAVAELTEDRTVTAFLDGDRGGDLILKELSQVGDVDHVALAPTGQSVEDLSRSAVMDALRDKVPFETVSAADAEASDAHGLAATDGSAQPSPPDDSATTDPETPVEPGRSTEPVDSDGGAAVAESSPRATADPVAESSPRATADPVAEVEADEAPSGAEASADEATDPAAPTGSEPDERESDELEGGESDPETEETGDRPAEPETLGSHVEAVVGASTGTVRLLDGEYDTLAEGPADETFDLLETAETVPETVVLDGELSQRVLDVAAQRGVALVVAREEGEYVKQPVSPRVLTADEV</sequence>
<dbReference type="GO" id="GO:0006269">
    <property type="term" value="P:DNA replication, synthesis of primer"/>
    <property type="evidence" value="ECO:0007669"/>
    <property type="project" value="UniProtKB-UniRule"/>
</dbReference>
<dbReference type="GO" id="GO:0005737">
    <property type="term" value="C:cytoplasm"/>
    <property type="evidence" value="ECO:0007669"/>
    <property type="project" value="TreeGrafter"/>
</dbReference>
<proteinExistence type="inferred from homology"/>
<comment type="catalytic activity">
    <reaction evidence="9">
        <text>ssDNA + n NTP = ssDNA/pppN(pN)n-1 hybrid + (n-1) diphosphate.</text>
        <dbReference type="EC" id="2.7.7.101"/>
    </reaction>
</comment>
<dbReference type="Gene3D" id="3.40.1360.10">
    <property type="match status" value="1"/>
</dbReference>
<dbReference type="NCBIfam" id="NF003108">
    <property type="entry name" value="PRK04031.1-1"/>
    <property type="match status" value="1"/>
</dbReference>
<keyword evidence="4 9" id="KW-0548">Nucleotidyltransferase</keyword>
<keyword evidence="5 9" id="KW-0235">DNA replication</keyword>
<dbReference type="InterPro" id="IPR050219">
    <property type="entry name" value="DnaG_primase"/>
</dbReference>
<dbReference type="GO" id="GO:0046872">
    <property type="term" value="F:metal ion binding"/>
    <property type="evidence" value="ECO:0007669"/>
    <property type="project" value="UniProtKB-KW"/>
</dbReference>
<evidence type="ECO:0000259" key="11">
    <source>
        <dbReference type="PROSITE" id="PS50880"/>
    </source>
</evidence>
<dbReference type="PROSITE" id="PS50880">
    <property type="entry name" value="TOPRIM"/>
    <property type="match status" value="1"/>
</dbReference>
<dbReference type="SUPFAM" id="SSF110455">
    <property type="entry name" value="Toprim domain"/>
    <property type="match status" value="1"/>
</dbReference>
<dbReference type="HAMAP" id="MF_00007">
    <property type="entry name" value="DNA_primase_DnaG_arc"/>
    <property type="match status" value="1"/>
</dbReference>
<dbReference type="SMART" id="SM00493">
    <property type="entry name" value="TOPRIM"/>
    <property type="match status" value="1"/>
</dbReference>
<evidence type="ECO:0000256" key="3">
    <source>
        <dbReference type="ARBA" id="ARBA00022679"/>
    </source>
</evidence>
<dbReference type="OrthoDB" id="8643at2157"/>
<evidence type="ECO:0000256" key="7">
    <source>
        <dbReference type="ARBA" id="ARBA00022842"/>
    </source>
</evidence>
<keyword evidence="7" id="KW-0460">Magnesium</keyword>
<dbReference type="GO" id="GO:1990077">
    <property type="term" value="C:primosome complex"/>
    <property type="evidence" value="ECO:0007669"/>
    <property type="project" value="UniProtKB-KW"/>
</dbReference>
<dbReference type="KEGG" id="hrr:HZS55_13225"/>
<dbReference type="CDD" id="cd01029">
    <property type="entry name" value="TOPRIM_primases"/>
    <property type="match status" value="1"/>
</dbReference>
<protein>
    <recommendedName>
        <fullName evidence="9">DNA primase DnaG</fullName>
        <ecNumber evidence="9">2.7.7.101</ecNumber>
    </recommendedName>
</protein>
<feature type="region of interest" description="Disordered" evidence="10">
    <location>
        <begin position="268"/>
        <end position="411"/>
    </location>
</feature>
<dbReference type="PANTHER" id="PTHR30313:SF2">
    <property type="entry name" value="DNA PRIMASE"/>
    <property type="match status" value="1"/>
</dbReference>
<dbReference type="InterPro" id="IPR020607">
    <property type="entry name" value="Primase_DnaG_arc"/>
</dbReference>
<dbReference type="InterPro" id="IPR006171">
    <property type="entry name" value="TOPRIM_dom"/>
</dbReference>
<dbReference type="InterPro" id="IPR034154">
    <property type="entry name" value="TOPRIM_DnaG/twinkle"/>
</dbReference>
<evidence type="ECO:0000313" key="12">
    <source>
        <dbReference type="EMBL" id="QLH78209.1"/>
    </source>
</evidence>
<name>A0A7D5T647_9EURY</name>
<dbReference type="EMBL" id="CP058910">
    <property type="protein sequence ID" value="QLH78209.1"/>
    <property type="molecule type" value="Genomic_DNA"/>
</dbReference>
<dbReference type="PANTHER" id="PTHR30313">
    <property type="entry name" value="DNA PRIMASE"/>
    <property type="match status" value="1"/>
</dbReference>
<evidence type="ECO:0000256" key="9">
    <source>
        <dbReference type="HAMAP-Rule" id="MF_00007"/>
    </source>
</evidence>
<evidence type="ECO:0000256" key="5">
    <source>
        <dbReference type="ARBA" id="ARBA00022705"/>
    </source>
</evidence>
<dbReference type="RefSeq" id="WP_179908131.1">
    <property type="nucleotide sequence ID" value="NZ_CP058910.1"/>
</dbReference>
<dbReference type="GO" id="GO:0008143">
    <property type="term" value="F:poly(A) binding"/>
    <property type="evidence" value="ECO:0007669"/>
    <property type="project" value="InterPro"/>
</dbReference>
<evidence type="ECO:0000256" key="8">
    <source>
        <dbReference type="ARBA" id="ARBA00023163"/>
    </source>
</evidence>
<dbReference type="GO" id="GO:0000428">
    <property type="term" value="C:DNA-directed RNA polymerase complex"/>
    <property type="evidence" value="ECO:0007669"/>
    <property type="project" value="UniProtKB-KW"/>
</dbReference>
<evidence type="ECO:0000256" key="4">
    <source>
        <dbReference type="ARBA" id="ARBA00022695"/>
    </source>
</evidence>